<evidence type="ECO:0000313" key="1">
    <source>
        <dbReference type="EMBL" id="KAF3074727.1"/>
    </source>
</evidence>
<dbReference type="Proteomes" id="UP000801864">
    <property type="component" value="Unassembled WGS sequence"/>
</dbReference>
<reference evidence="1 2" key="1">
    <citation type="submission" date="2018-06" db="EMBL/GenBank/DDBJ databases">
        <title>Genome analysis of cellulolytic fungus Trichoderma lentiforme CFAM-422.</title>
        <authorList>
            <person name="Steindorff A.S."/>
            <person name="Formighieri E.F."/>
            <person name="Midorikawa G.E.O."/>
            <person name="Tamietti M.S."/>
            <person name="Ramos E.Z."/>
            <person name="Silva A.S."/>
            <person name="Bon E.P.S."/>
            <person name="Mendes T.D."/>
            <person name="Damaso M.C.T."/>
            <person name="Favaro L.C.L."/>
        </authorList>
    </citation>
    <scope>NUCLEOTIDE SEQUENCE [LARGE SCALE GENOMIC DNA]</scope>
    <source>
        <strain evidence="1 2">CFAM-422</strain>
    </source>
</reference>
<proteinExistence type="predicted"/>
<sequence>MSSSALDSKELRGESGIGRVCMYEHGSSQDIQPVTRQFGREETMPHRYQDTDLPEVLPNAHLTLGGTCRVFSSTTPQHSLNDDP</sequence>
<organism evidence="1 2">
    <name type="scientific">Trichoderma lentiforme</name>
    <dbReference type="NCBI Taxonomy" id="1567552"/>
    <lineage>
        <taxon>Eukaryota</taxon>
        <taxon>Fungi</taxon>
        <taxon>Dikarya</taxon>
        <taxon>Ascomycota</taxon>
        <taxon>Pezizomycotina</taxon>
        <taxon>Sordariomycetes</taxon>
        <taxon>Hypocreomycetidae</taxon>
        <taxon>Hypocreales</taxon>
        <taxon>Hypocreaceae</taxon>
        <taxon>Trichoderma</taxon>
    </lineage>
</organism>
<dbReference type="AlphaFoldDB" id="A0A9P4XMT5"/>
<accession>A0A9P4XMT5</accession>
<comment type="caution">
    <text evidence="1">The sequence shown here is derived from an EMBL/GenBank/DDBJ whole genome shotgun (WGS) entry which is preliminary data.</text>
</comment>
<gene>
    <name evidence="1" type="ORF">CFAM422_003091</name>
</gene>
<protein>
    <submittedName>
        <fullName evidence="1">Uncharacterized protein</fullName>
    </submittedName>
</protein>
<evidence type="ECO:0000313" key="2">
    <source>
        <dbReference type="Proteomes" id="UP000801864"/>
    </source>
</evidence>
<keyword evidence="2" id="KW-1185">Reference proteome</keyword>
<name>A0A9P4XMT5_9HYPO</name>
<dbReference type="EMBL" id="QLNT01000004">
    <property type="protein sequence ID" value="KAF3074727.1"/>
    <property type="molecule type" value="Genomic_DNA"/>
</dbReference>